<evidence type="ECO:0000313" key="2">
    <source>
        <dbReference type="Proteomes" id="UP000224854"/>
    </source>
</evidence>
<dbReference type="OrthoDB" id="4175349at2759"/>
<accession>A0A2C5ZGT8</accession>
<dbReference type="Proteomes" id="UP000224854">
    <property type="component" value="Unassembled WGS sequence"/>
</dbReference>
<proteinExistence type="predicted"/>
<dbReference type="AlphaFoldDB" id="A0A2C5ZGT8"/>
<gene>
    <name evidence="1" type="ORF">CDD82_1896</name>
</gene>
<organism evidence="1 2">
    <name type="scientific">Ophiocordyceps australis</name>
    <dbReference type="NCBI Taxonomy" id="1399860"/>
    <lineage>
        <taxon>Eukaryota</taxon>
        <taxon>Fungi</taxon>
        <taxon>Dikarya</taxon>
        <taxon>Ascomycota</taxon>
        <taxon>Pezizomycotina</taxon>
        <taxon>Sordariomycetes</taxon>
        <taxon>Hypocreomycetidae</taxon>
        <taxon>Hypocreales</taxon>
        <taxon>Ophiocordycipitaceae</taxon>
        <taxon>Ophiocordyceps</taxon>
    </lineage>
</organism>
<evidence type="ECO:0000313" key="1">
    <source>
        <dbReference type="EMBL" id="PHH80237.1"/>
    </source>
</evidence>
<sequence>MVLTKMSCAAHGDMLARGNSSHSGYIRNHVFGLEVLDRTQTDNRSHLITSFHIRQLAYPIAIMKASTIFSIAVAAQGATAAPMTDSTTAVGRELKRLDLREPFNWMAVGTLFPRAVMQGFHANESEYNAESWAQYVVDECKSKAGCKSTTSFSAINSGSTGGRYWFGYTFDKPATTFDYVRNPDERFGVQHSAAYSI</sequence>
<keyword evidence="2" id="KW-1185">Reference proteome</keyword>
<reference evidence="1 2" key="1">
    <citation type="submission" date="2017-06" db="EMBL/GenBank/DDBJ databases">
        <title>Ant-infecting Ophiocordyceps genomes reveal a high diversity of potential behavioral manipulation genes and a possible major role for enterotoxins.</title>
        <authorList>
            <person name="De Bekker C."/>
            <person name="Evans H.C."/>
            <person name="Brachmann A."/>
            <person name="Hughes D.P."/>
        </authorList>
    </citation>
    <scope>NUCLEOTIDE SEQUENCE [LARGE SCALE GENOMIC DNA]</scope>
    <source>
        <strain evidence="1 2">1348a</strain>
    </source>
</reference>
<protein>
    <submittedName>
        <fullName evidence="1">Uncharacterized protein</fullName>
    </submittedName>
</protein>
<comment type="caution">
    <text evidence="1">The sequence shown here is derived from an EMBL/GenBank/DDBJ whole genome shotgun (WGS) entry which is preliminary data.</text>
</comment>
<name>A0A2C5ZGT8_9HYPO</name>
<dbReference type="EMBL" id="NJEU01000161">
    <property type="protein sequence ID" value="PHH80237.1"/>
    <property type="molecule type" value="Genomic_DNA"/>
</dbReference>